<keyword evidence="1" id="KW-0560">Oxidoreductase</keyword>
<dbReference type="RefSeq" id="WP_093198013.1">
    <property type="nucleotide sequence ID" value="NZ_FNGS01000002.1"/>
</dbReference>
<dbReference type="OrthoDB" id="9763611at2"/>
<evidence type="ECO:0000259" key="3">
    <source>
        <dbReference type="Pfam" id="PF01408"/>
    </source>
</evidence>
<dbReference type="Proteomes" id="UP000198901">
    <property type="component" value="Unassembled WGS sequence"/>
</dbReference>
<name>A0A1G9JTF5_9BACT</name>
<feature type="chain" id="PRO_5011781743" evidence="2">
    <location>
        <begin position="33"/>
        <end position="463"/>
    </location>
</feature>
<dbReference type="Gene3D" id="3.40.50.720">
    <property type="entry name" value="NAD(P)-binding Rossmann-like Domain"/>
    <property type="match status" value="1"/>
</dbReference>
<sequence>MNNTRRSFLKQMGGSAAAAAVGGLLTPASAQASGQLRAVSPNDTLQIALIGAGIIGHFDLDTALKVPGVEVVAVCDLYDQRLTRAKEKWGSQLFTTRDYREVLARPDIDAVLICVPDHWHDHISIAALNAGKNVYCEKPMVHHIDEGAAVIAAQKKSGKVFQVGSQGASSVGTLEAARYVKDGAIGEISFVEATNDRVDALGAWQYTIPFDLNPKEVDWDRYLGDAPKHAFEANRFFRWRNYKDYGTGVAGDLFVHLLTSLHTITGSHGPNKIFALGDLNYWKDGRDAYDIVSGLMDYPKTDTLPSFQFFTRVNLADGGGGSNRSRIVGTEGSIELNGNNFTLRRFKRPTAPPFSLSYDALITYPKAMQEAFLKEYDAKYPKDQFSRTIQKEPDIVFNAPAGYDSRLDHMTLFFNAIRENKPEMIREDAVFGLRAAAPALASNLSVEKQKPILWDPEKMKLQS</sequence>
<gene>
    <name evidence="4" type="ORF">SAMN04488090_0758</name>
</gene>
<dbReference type="EMBL" id="FNGS01000002">
    <property type="protein sequence ID" value="SDL40920.1"/>
    <property type="molecule type" value="Genomic_DNA"/>
</dbReference>
<evidence type="ECO:0000313" key="5">
    <source>
        <dbReference type="Proteomes" id="UP000198901"/>
    </source>
</evidence>
<dbReference type="Gene3D" id="3.30.360.10">
    <property type="entry name" value="Dihydrodipicolinate Reductase, domain 2"/>
    <property type="match status" value="1"/>
</dbReference>
<dbReference type="STRING" id="563176.SAMN04488090_0758"/>
<dbReference type="AlphaFoldDB" id="A0A1G9JTF5"/>
<dbReference type="InterPro" id="IPR019546">
    <property type="entry name" value="TAT_signal_bac_arc"/>
</dbReference>
<dbReference type="InterPro" id="IPR006311">
    <property type="entry name" value="TAT_signal"/>
</dbReference>
<dbReference type="PANTHER" id="PTHR43818:SF11">
    <property type="entry name" value="BCDNA.GH03377"/>
    <property type="match status" value="1"/>
</dbReference>
<keyword evidence="2" id="KW-0732">Signal</keyword>
<dbReference type="GO" id="GO:0000166">
    <property type="term" value="F:nucleotide binding"/>
    <property type="evidence" value="ECO:0007669"/>
    <property type="project" value="InterPro"/>
</dbReference>
<dbReference type="InterPro" id="IPR050463">
    <property type="entry name" value="Gfo/Idh/MocA_oxidrdct_glycsds"/>
</dbReference>
<feature type="domain" description="Gfo/Idh/MocA-like oxidoreductase N-terminal" evidence="3">
    <location>
        <begin position="46"/>
        <end position="164"/>
    </location>
</feature>
<dbReference type="PROSITE" id="PS51318">
    <property type="entry name" value="TAT"/>
    <property type="match status" value="1"/>
</dbReference>
<accession>A0A1G9JTF5</accession>
<proteinExistence type="predicted"/>
<organism evidence="4 5">
    <name type="scientific">Siphonobacter aquaeclarae</name>
    <dbReference type="NCBI Taxonomy" id="563176"/>
    <lineage>
        <taxon>Bacteria</taxon>
        <taxon>Pseudomonadati</taxon>
        <taxon>Bacteroidota</taxon>
        <taxon>Cytophagia</taxon>
        <taxon>Cytophagales</taxon>
        <taxon>Cytophagaceae</taxon>
        <taxon>Siphonobacter</taxon>
    </lineage>
</organism>
<reference evidence="4 5" key="1">
    <citation type="submission" date="2016-10" db="EMBL/GenBank/DDBJ databases">
        <authorList>
            <person name="de Groot N.N."/>
        </authorList>
    </citation>
    <scope>NUCLEOTIDE SEQUENCE [LARGE SCALE GENOMIC DNA]</scope>
    <source>
        <strain evidence="4 5">DSM 21668</strain>
    </source>
</reference>
<dbReference type="InterPro" id="IPR036291">
    <property type="entry name" value="NAD(P)-bd_dom_sf"/>
</dbReference>
<dbReference type="SUPFAM" id="SSF55347">
    <property type="entry name" value="Glyceraldehyde-3-phosphate dehydrogenase-like, C-terminal domain"/>
    <property type="match status" value="1"/>
</dbReference>
<evidence type="ECO:0000256" key="2">
    <source>
        <dbReference type="SAM" id="SignalP"/>
    </source>
</evidence>
<dbReference type="PANTHER" id="PTHR43818">
    <property type="entry name" value="BCDNA.GH03377"/>
    <property type="match status" value="1"/>
</dbReference>
<dbReference type="GO" id="GO:0016491">
    <property type="term" value="F:oxidoreductase activity"/>
    <property type="evidence" value="ECO:0007669"/>
    <property type="project" value="UniProtKB-KW"/>
</dbReference>
<dbReference type="SUPFAM" id="SSF51735">
    <property type="entry name" value="NAD(P)-binding Rossmann-fold domains"/>
    <property type="match status" value="1"/>
</dbReference>
<feature type="signal peptide" evidence="2">
    <location>
        <begin position="1"/>
        <end position="32"/>
    </location>
</feature>
<dbReference type="NCBIfam" id="TIGR01409">
    <property type="entry name" value="TAT_signal_seq"/>
    <property type="match status" value="1"/>
</dbReference>
<keyword evidence="5" id="KW-1185">Reference proteome</keyword>
<protein>
    <submittedName>
        <fullName evidence="4">Tat (Twin-arginine translocation) pathway signal sequence</fullName>
    </submittedName>
</protein>
<dbReference type="InterPro" id="IPR000683">
    <property type="entry name" value="Gfo/Idh/MocA-like_OxRdtase_N"/>
</dbReference>
<evidence type="ECO:0000313" key="4">
    <source>
        <dbReference type="EMBL" id="SDL40920.1"/>
    </source>
</evidence>
<dbReference type="Pfam" id="PF01408">
    <property type="entry name" value="GFO_IDH_MocA"/>
    <property type="match status" value="1"/>
</dbReference>
<evidence type="ECO:0000256" key="1">
    <source>
        <dbReference type="ARBA" id="ARBA00023002"/>
    </source>
</evidence>